<keyword evidence="3 6" id="KW-1133">Transmembrane helix</keyword>
<evidence type="ECO:0000256" key="6">
    <source>
        <dbReference type="SAM" id="Phobius"/>
    </source>
</evidence>
<dbReference type="InterPro" id="IPR013130">
    <property type="entry name" value="Fe3_Rdtase_TM_dom"/>
</dbReference>
<feature type="transmembrane region" description="Helical" evidence="6">
    <location>
        <begin position="65"/>
        <end position="87"/>
    </location>
</feature>
<evidence type="ECO:0000256" key="4">
    <source>
        <dbReference type="ARBA" id="ARBA00023065"/>
    </source>
</evidence>
<dbReference type="VEuPathDB" id="FungiDB:ASPSYDRAFT_44614"/>
<dbReference type="AlphaFoldDB" id="A0A1L9TLL6"/>
<keyword evidence="9" id="KW-1185">Reference proteome</keyword>
<dbReference type="GeneID" id="63762950"/>
<dbReference type="STRING" id="1036612.A0A1L9TLL6"/>
<dbReference type="Proteomes" id="UP000184356">
    <property type="component" value="Unassembled WGS sequence"/>
</dbReference>
<proteinExistence type="predicted"/>
<dbReference type="OrthoDB" id="10006946at2759"/>
<reference evidence="9" key="1">
    <citation type="journal article" date="2017" name="Genome Biol.">
        <title>Comparative genomics reveals high biological diversity and specific adaptations in the industrially and medically important fungal genus Aspergillus.</title>
        <authorList>
            <person name="de Vries R.P."/>
            <person name="Riley R."/>
            <person name="Wiebenga A."/>
            <person name="Aguilar-Osorio G."/>
            <person name="Amillis S."/>
            <person name="Uchima C.A."/>
            <person name="Anderluh G."/>
            <person name="Asadollahi M."/>
            <person name="Askin M."/>
            <person name="Barry K."/>
            <person name="Battaglia E."/>
            <person name="Bayram O."/>
            <person name="Benocci T."/>
            <person name="Braus-Stromeyer S.A."/>
            <person name="Caldana C."/>
            <person name="Canovas D."/>
            <person name="Cerqueira G.C."/>
            <person name="Chen F."/>
            <person name="Chen W."/>
            <person name="Choi C."/>
            <person name="Clum A."/>
            <person name="Dos Santos R.A."/>
            <person name="Damasio A.R."/>
            <person name="Diallinas G."/>
            <person name="Emri T."/>
            <person name="Fekete E."/>
            <person name="Flipphi M."/>
            <person name="Freyberg S."/>
            <person name="Gallo A."/>
            <person name="Gournas C."/>
            <person name="Habgood R."/>
            <person name="Hainaut M."/>
            <person name="Harispe M.L."/>
            <person name="Henrissat B."/>
            <person name="Hilden K.S."/>
            <person name="Hope R."/>
            <person name="Hossain A."/>
            <person name="Karabika E."/>
            <person name="Karaffa L."/>
            <person name="Karanyi Z."/>
            <person name="Krasevec N."/>
            <person name="Kuo A."/>
            <person name="Kusch H."/>
            <person name="LaButti K."/>
            <person name="Lagendijk E.L."/>
            <person name="Lapidus A."/>
            <person name="Levasseur A."/>
            <person name="Lindquist E."/>
            <person name="Lipzen A."/>
            <person name="Logrieco A.F."/>
            <person name="MacCabe A."/>
            <person name="Maekelae M.R."/>
            <person name="Malavazi I."/>
            <person name="Melin P."/>
            <person name="Meyer V."/>
            <person name="Mielnichuk N."/>
            <person name="Miskei M."/>
            <person name="Molnar A.P."/>
            <person name="Mule G."/>
            <person name="Ngan C.Y."/>
            <person name="Orejas M."/>
            <person name="Orosz E."/>
            <person name="Ouedraogo J.P."/>
            <person name="Overkamp K.M."/>
            <person name="Park H.-S."/>
            <person name="Perrone G."/>
            <person name="Piumi F."/>
            <person name="Punt P.J."/>
            <person name="Ram A.F."/>
            <person name="Ramon A."/>
            <person name="Rauscher S."/>
            <person name="Record E."/>
            <person name="Riano-Pachon D.M."/>
            <person name="Robert V."/>
            <person name="Roehrig J."/>
            <person name="Ruller R."/>
            <person name="Salamov A."/>
            <person name="Salih N.S."/>
            <person name="Samson R.A."/>
            <person name="Sandor E."/>
            <person name="Sanguinetti M."/>
            <person name="Schuetze T."/>
            <person name="Sepcic K."/>
            <person name="Shelest E."/>
            <person name="Sherlock G."/>
            <person name="Sophianopoulou V."/>
            <person name="Squina F.M."/>
            <person name="Sun H."/>
            <person name="Susca A."/>
            <person name="Todd R.B."/>
            <person name="Tsang A."/>
            <person name="Unkles S.E."/>
            <person name="van de Wiele N."/>
            <person name="van Rossen-Uffink D."/>
            <person name="Oliveira J.V."/>
            <person name="Vesth T.C."/>
            <person name="Visser J."/>
            <person name="Yu J.-H."/>
            <person name="Zhou M."/>
            <person name="Andersen M.R."/>
            <person name="Archer D.B."/>
            <person name="Baker S.E."/>
            <person name="Benoit I."/>
            <person name="Brakhage A.A."/>
            <person name="Braus G.H."/>
            <person name="Fischer R."/>
            <person name="Frisvad J.C."/>
            <person name="Goldman G.H."/>
            <person name="Houbraken J."/>
            <person name="Oakley B."/>
            <person name="Pocsi I."/>
            <person name="Scazzocchio C."/>
            <person name="Seiboth B."/>
            <person name="vanKuyk P.A."/>
            <person name="Wortman J."/>
            <person name="Dyer P.S."/>
            <person name="Grigoriev I.V."/>
        </authorList>
    </citation>
    <scope>NUCLEOTIDE SEQUENCE [LARGE SCALE GENOMIC DNA]</scope>
    <source>
        <strain evidence="9">CBS 593.65</strain>
    </source>
</reference>
<dbReference type="Pfam" id="PF01794">
    <property type="entry name" value="Ferric_reduct"/>
    <property type="match status" value="1"/>
</dbReference>
<keyword evidence="4" id="KW-0813">Transport</keyword>
<gene>
    <name evidence="8" type="ORF">ASPSYDRAFT_44614</name>
</gene>
<evidence type="ECO:0000256" key="5">
    <source>
        <dbReference type="ARBA" id="ARBA00023136"/>
    </source>
</evidence>
<evidence type="ECO:0000313" key="9">
    <source>
        <dbReference type="Proteomes" id="UP000184356"/>
    </source>
</evidence>
<comment type="subcellular location">
    <subcellularLocation>
        <location evidence="1">Membrane</location>
        <topology evidence="1">Multi-pass membrane protein</topology>
    </subcellularLocation>
</comment>
<evidence type="ECO:0000256" key="1">
    <source>
        <dbReference type="ARBA" id="ARBA00004141"/>
    </source>
</evidence>
<keyword evidence="4" id="KW-0406">Ion transport</keyword>
<feature type="transmembrane region" description="Helical" evidence="6">
    <location>
        <begin position="144"/>
        <end position="164"/>
    </location>
</feature>
<dbReference type="EMBL" id="KV878585">
    <property type="protein sequence ID" value="OJJ60183.1"/>
    <property type="molecule type" value="Genomic_DNA"/>
</dbReference>
<protein>
    <recommendedName>
        <fullName evidence="7">Ferric oxidoreductase domain-containing protein</fullName>
    </recommendedName>
</protein>
<evidence type="ECO:0000256" key="3">
    <source>
        <dbReference type="ARBA" id="ARBA00022989"/>
    </source>
</evidence>
<name>A0A1L9TLL6_9EURO</name>
<evidence type="ECO:0000259" key="7">
    <source>
        <dbReference type="Pfam" id="PF01794"/>
    </source>
</evidence>
<organism evidence="8 9">
    <name type="scientific">Aspergillus sydowii CBS 593.65</name>
    <dbReference type="NCBI Taxonomy" id="1036612"/>
    <lineage>
        <taxon>Eukaryota</taxon>
        <taxon>Fungi</taxon>
        <taxon>Dikarya</taxon>
        <taxon>Ascomycota</taxon>
        <taxon>Pezizomycotina</taxon>
        <taxon>Eurotiomycetes</taxon>
        <taxon>Eurotiomycetidae</taxon>
        <taxon>Eurotiales</taxon>
        <taxon>Aspergillaceae</taxon>
        <taxon>Aspergillus</taxon>
        <taxon>Aspergillus subgen. Nidulantes</taxon>
    </lineage>
</organism>
<keyword evidence="5 6" id="KW-0472">Membrane</keyword>
<accession>A0A1L9TLL6</accession>
<feature type="transmembrane region" description="Helical" evidence="6">
    <location>
        <begin position="170"/>
        <end position="189"/>
    </location>
</feature>
<dbReference type="GO" id="GO:0016491">
    <property type="term" value="F:oxidoreductase activity"/>
    <property type="evidence" value="ECO:0007669"/>
    <property type="project" value="UniProtKB-ARBA"/>
</dbReference>
<dbReference type="GO" id="GO:0006811">
    <property type="term" value="P:monoatomic ion transport"/>
    <property type="evidence" value="ECO:0007669"/>
    <property type="project" value="UniProtKB-KW"/>
</dbReference>
<dbReference type="RefSeq" id="XP_040703989.1">
    <property type="nucleotide sequence ID" value="XM_040846877.1"/>
</dbReference>
<evidence type="ECO:0000256" key="2">
    <source>
        <dbReference type="ARBA" id="ARBA00022692"/>
    </source>
</evidence>
<feature type="transmembrane region" description="Helical" evidence="6">
    <location>
        <begin position="107"/>
        <end position="124"/>
    </location>
</feature>
<evidence type="ECO:0000313" key="8">
    <source>
        <dbReference type="EMBL" id="OJJ60183.1"/>
    </source>
</evidence>
<keyword evidence="2 6" id="KW-0812">Transmembrane</keyword>
<feature type="domain" description="Ferric oxidoreductase" evidence="7">
    <location>
        <begin position="18"/>
        <end position="159"/>
    </location>
</feature>
<sequence length="190" mass="20554">MLSAWNTGDDYLHLTKALGHVGLSQLPLQVAMSPAFYATSTPRASSLLSTLTSIPQPTLTAYHRLFARVVVSPLLVGHAVLYCLFFLQSDHPDFTSLFAKRILDLDVQLGITAVVTASAIMITARPKGTSGGLWKGSVQERRSAFYAAHLFLVGVMCLAAYFHVAQAQAFVLESLVAFVVNLGCCYMTAK</sequence>
<dbReference type="GO" id="GO:0016020">
    <property type="term" value="C:membrane"/>
    <property type="evidence" value="ECO:0007669"/>
    <property type="project" value="UniProtKB-SubCell"/>
</dbReference>